<evidence type="ECO:0000313" key="3">
    <source>
        <dbReference type="EMBL" id="KAK3669422.1"/>
    </source>
</evidence>
<evidence type="ECO:0000256" key="1">
    <source>
        <dbReference type="SAM" id="Coils"/>
    </source>
</evidence>
<keyword evidence="4" id="KW-1185">Reference proteome</keyword>
<organism evidence="3 4">
    <name type="scientific">Recurvomyces mirabilis</name>
    <dbReference type="NCBI Taxonomy" id="574656"/>
    <lineage>
        <taxon>Eukaryota</taxon>
        <taxon>Fungi</taxon>
        <taxon>Dikarya</taxon>
        <taxon>Ascomycota</taxon>
        <taxon>Pezizomycotina</taxon>
        <taxon>Dothideomycetes</taxon>
        <taxon>Dothideomycetidae</taxon>
        <taxon>Mycosphaerellales</taxon>
        <taxon>Teratosphaeriaceae</taxon>
        <taxon>Recurvomyces</taxon>
    </lineage>
</organism>
<feature type="coiled-coil region" evidence="1">
    <location>
        <begin position="917"/>
        <end position="944"/>
    </location>
</feature>
<accession>A0AAE0TM78</accession>
<feature type="compositionally biased region" description="Basic and acidic residues" evidence="2">
    <location>
        <begin position="263"/>
        <end position="272"/>
    </location>
</feature>
<protein>
    <submittedName>
        <fullName evidence="3">Uncharacterized protein</fullName>
    </submittedName>
</protein>
<feature type="compositionally biased region" description="Polar residues" evidence="2">
    <location>
        <begin position="557"/>
        <end position="574"/>
    </location>
</feature>
<sequence length="971" mass="107798">MAGYHDPYDSRSRPAGRNDPYSRQHLPSNVGHASSGYERVGEVNDRYQPQPQRPQRHGYDPRNYPPPPPPLGAGRYGPPSRSPTTRQRHSWPPRVTCEDEVVSLSKEAGSASLLKAIGRDEAPSRGTIDQEPIVQPVPELMSKDERRYILVSDSEKEGRSTGMPTPPTSEDERVRRPVTRPARLKTAMHDGTPELQKRTASPYAYTKPTKLDHNMSSNEQFLSPTTLTPPSIDNSYRRKDRFASSKPSSPRRESPRVSPSARKGRDYFDTGRDSGSAITDDDDPRSTRSGASKSSKDSYTASMPDRTHDRTSVHDFAPPSTNAPPIRRLNLDARRNTDNTGGFPTLPSFRVDGSQRPAPIVAASALGAVAGAAMYASPTTAYPQDAPLPRSRESSYVSSRGVSPGAPSTGPSPSSSARPTTQSSNPSRPTSAHSSAAVSASPSRPASPSPKTPAETARLPRTDNDWSTLLAANAARKAKPPSRLATQMRQESVPDVPQLPYSAGPGPRHAASLPYPDDPVPGTPTMYMPSERDHQYFAPHKPSLNIPLASNAKDASRTSSPAPSNASRTSTASRNARPVLARGHSIANPAATEERPTASRAARHDSFGSSSQTKKDIAALLKKKLPDCPRSEPVAGYDDWYTVIGAPNLAFCPDCVDSVFERTIYRPSIRRLPQLDFKLKIGCAFGSSAWLRLAWLLTLHQQKTDLQLLKDLADIEESGETCPGSQEAVRSWYGLRDSEGYFVRDFQVCYSDVRKVERLLPTLNGLFVRLPHRDSYGKYACAIRTDSNRFSAYLDGLILAHENAHKTRQGPDPMPFVELVEHKLRLRECTRDNMLIGGLWHFIPNIPSLTVCEDCYESIVEPEVKKNSDLAMRFNRSVQPVYGEGMGSSCYLYSRRMRKVFQRAVEDGDGKYLARKAKERREAELRLQERYKELRRRAKRLSYEGTGDEEDERRLNRELERITDEWQSKWE</sequence>
<feature type="compositionally biased region" description="Basic and acidic residues" evidence="2">
    <location>
        <begin position="1"/>
        <end position="12"/>
    </location>
</feature>
<comment type="caution">
    <text evidence="3">The sequence shown here is derived from an EMBL/GenBank/DDBJ whole genome shotgun (WGS) entry which is preliminary data.</text>
</comment>
<dbReference type="AlphaFoldDB" id="A0AAE0TM78"/>
<dbReference type="Proteomes" id="UP001274830">
    <property type="component" value="Unassembled WGS sequence"/>
</dbReference>
<feature type="compositionally biased region" description="Basic and acidic residues" evidence="2">
    <location>
        <begin position="141"/>
        <end position="159"/>
    </location>
</feature>
<reference evidence="3" key="1">
    <citation type="submission" date="2023-07" db="EMBL/GenBank/DDBJ databases">
        <title>Black Yeasts Isolated from many extreme environments.</title>
        <authorList>
            <person name="Coleine C."/>
            <person name="Stajich J.E."/>
            <person name="Selbmann L."/>
        </authorList>
    </citation>
    <scope>NUCLEOTIDE SEQUENCE</scope>
    <source>
        <strain evidence="3">CCFEE 5485</strain>
    </source>
</reference>
<proteinExistence type="predicted"/>
<gene>
    <name evidence="3" type="ORF">LTR78_010682</name>
</gene>
<feature type="region of interest" description="Disordered" evidence="2">
    <location>
        <begin position="122"/>
        <end position="354"/>
    </location>
</feature>
<feature type="compositionally biased region" description="Low complexity" evidence="2">
    <location>
        <begin position="403"/>
        <end position="444"/>
    </location>
</feature>
<dbReference type="EMBL" id="JAUTXT010000085">
    <property type="protein sequence ID" value="KAK3669422.1"/>
    <property type="molecule type" value="Genomic_DNA"/>
</dbReference>
<feature type="compositionally biased region" description="Polar residues" evidence="2">
    <location>
        <begin position="287"/>
        <end position="301"/>
    </location>
</feature>
<feature type="compositionally biased region" description="Basic and acidic residues" evidence="2">
    <location>
        <begin position="187"/>
        <end position="197"/>
    </location>
</feature>
<feature type="region of interest" description="Disordered" evidence="2">
    <location>
        <begin position="379"/>
        <end position="611"/>
    </location>
</feature>
<keyword evidence="1" id="KW-0175">Coiled coil</keyword>
<feature type="compositionally biased region" description="Basic and acidic residues" evidence="2">
    <location>
        <begin position="592"/>
        <end position="606"/>
    </location>
</feature>
<evidence type="ECO:0000313" key="4">
    <source>
        <dbReference type="Proteomes" id="UP001274830"/>
    </source>
</evidence>
<feature type="compositionally biased region" description="Polar residues" evidence="2">
    <location>
        <begin position="214"/>
        <end position="234"/>
    </location>
</feature>
<evidence type="ECO:0000256" key="2">
    <source>
        <dbReference type="SAM" id="MobiDB-lite"/>
    </source>
</evidence>
<name>A0AAE0TM78_9PEZI</name>
<feature type="region of interest" description="Disordered" evidence="2">
    <location>
        <begin position="1"/>
        <end position="95"/>
    </location>
</feature>